<dbReference type="InterPro" id="IPR013321">
    <property type="entry name" value="Arc_rbn_hlx_hlx"/>
</dbReference>
<organism evidence="2 3">
    <name type="scientific">Candidatus Entotheonella gemina</name>
    <dbReference type="NCBI Taxonomy" id="1429439"/>
    <lineage>
        <taxon>Bacteria</taxon>
        <taxon>Pseudomonadati</taxon>
        <taxon>Nitrospinota/Tectimicrobiota group</taxon>
        <taxon>Candidatus Tectimicrobiota</taxon>
        <taxon>Candidatus Entotheonellia</taxon>
        <taxon>Candidatus Entotheonellales</taxon>
        <taxon>Candidatus Entotheonellaceae</taxon>
        <taxon>Candidatus Entotheonella</taxon>
    </lineage>
</organism>
<gene>
    <name evidence="2" type="ORF">ETSY2_14790</name>
</gene>
<evidence type="ECO:0000313" key="2">
    <source>
        <dbReference type="EMBL" id="ETX06824.1"/>
    </source>
</evidence>
<accession>W4M906</accession>
<name>W4M906_9BACT</name>
<sequence>MMEPLVPYECESVCRYIKISKRITMAQLIVRNLDAELVRRLKIRAARNGRSAEAEHREILYEALMRSQPKKSLKALLLEMPSEFDDAILERIQDQGREVPF</sequence>
<dbReference type="InterPro" id="IPR053853">
    <property type="entry name" value="FitA-like_RHH"/>
</dbReference>
<dbReference type="Gene3D" id="1.10.1220.10">
    <property type="entry name" value="Met repressor-like"/>
    <property type="match status" value="1"/>
</dbReference>
<dbReference type="Pfam" id="PF22513">
    <property type="entry name" value="FitA-like_RHH"/>
    <property type="match status" value="1"/>
</dbReference>
<evidence type="ECO:0000313" key="3">
    <source>
        <dbReference type="Proteomes" id="UP000019140"/>
    </source>
</evidence>
<dbReference type="Proteomes" id="UP000019140">
    <property type="component" value="Unassembled WGS sequence"/>
</dbReference>
<protein>
    <recommendedName>
        <fullName evidence="1">Antitoxin FitA-like ribbon-helix-helix domain-containing protein</fullName>
    </recommendedName>
</protein>
<proteinExistence type="predicted"/>
<evidence type="ECO:0000259" key="1">
    <source>
        <dbReference type="Pfam" id="PF22513"/>
    </source>
</evidence>
<keyword evidence="3" id="KW-1185">Reference proteome</keyword>
<dbReference type="SUPFAM" id="SSF47598">
    <property type="entry name" value="Ribbon-helix-helix"/>
    <property type="match status" value="1"/>
</dbReference>
<reference evidence="2 3" key="1">
    <citation type="journal article" date="2014" name="Nature">
        <title>An environmental bacterial taxon with a large and distinct metabolic repertoire.</title>
        <authorList>
            <person name="Wilson M.C."/>
            <person name="Mori T."/>
            <person name="Ruckert C."/>
            <person name="Uria A.R."/>
            <person name="Helf M.J."/>
            <person name="Takada K."/>
            <person name="Gernert C."/>
            <person name="Steffens U.A."/>
            <person name="Heycke N."/>
            <person name="Schmitt S."/>
            <person name="Rinke C."/>
            <person name="Helfrich E.J."/>
            <person name="Brachmann A.O."/>
            <person name="Gurgui C."/>
            <person name="Wakimoto T."/>
            <person name="Kracht M."/>
            <person name="Crusemann M."/>
            <person name="Hentschel U."/>
            <person name="Abe I."/>
            <person name="Matsunaga S."/>
            <person name="Kalinowski J."/>
            <person name="Takeyama H."/>
            <person name="Piel J."/>
        </authorList>
    </citation>
    <scope>NUCLEOTIDE SEQUENCE [LARGE SCALE GENOMIC DNA]</scope>
    <source>
        <strain evidence="3">TSY2</strain>
    </source>
</reference>
<dbReference type="EMBL" id="AZHX01000591">
    <property type="protein sequence ID" value="ETX06824.1"/>
    <property type="molecule type" value="Genomic_DNA"/>
</dbReference>
<dbReference type="AlphaFoldDB" id="W4M906"/>
<dbReference type="GO" id="GO:0006355">
    <property type="term" value="P:regulation of DNA-templated transcription"/>
    <property type="evidence" value="ECO:0007669"/>
    <property type="project" value="InterPro"/>
</dbReference>
<dbReference type="HOGENOM" id="CLU_168829_1_0_7"/>
<dbReference type="InterPro" id="IPR010985">
    <property type="entry name" value="Ribbon_hlx_hlx"/>
</dbReference>
<feature type="domain" description="Antitoxin FitA-like ribbon-helix-helix" evidence="1">
    <location>
        <begin position="26"/>
        <end position="64"/>
    </location>
</feature>
<comment type="caution">
    <text evidence="2">The sequence shown here is derived from an EMBL/GenBank/DDBJ whole genome shotgun (WGS) entry which is preliminary data.</text>
</comment>